<reference evidence="9" key="1">
    <citation type="submission" date="2021-01" db="EMBL/GenBank/DDBJ databases">
        <authorList>
            <person name="Bezrukov I."/>
        </authorList>
    </citation>
    <scope>NUCLEOTIDE SEQUENCE</scope>
</reference>
<sequence>MKFGKRIKEQIQESLPEWRDKFLRYKELKNLISSPAPAESIFVGLLNAEIDKFNAFFVEQEEDFIIHHKELQYRIQRLVEKCGHNDEMFREEISEMRKDIVNFHGEMVLLVNYSNINYTGLAKILKKYDKRTGGGLRSPFIQKVLHQPFFKTDLVSRLVREWETTMDAVFPVTVAEAEGYERCAAVTSAAAGVGIFRNTVAALLTMKEMRRGSSTYSAFSLPPLNISDSDLVLRSAIRLRRHLKASPETEFGYFERDEVSNIKAKNIQGLELQLTSENLQEYDYNSIKSTCFNEEIGILYKLKYGEIGARLMYKTRPMAQFTGTLRLLGYLSGLELNSMSIVDINSQKLDKWYLGLTIIAGNASVQIRGDADKYVVSTRHRIHPRFVSLTEMNKPFLMRASLEETVAMGFEFELNPRTTLEVMVSHYQAPAFALQYQCSRDQCLIRVYSDVYSKKTGLSFAFLPSSSTKMKETFQGKSRDLKPQLASKNLQASKPRVSSSERRTRTDRKKPLIAIQCRRCLSDSSPVVIVNPCDHRFCVNCILFLWSLQKQREPCVCPLDGEKIIWLRPPMLDEPEEISGLVDIYNPLFNPYHIMDMAEAQLVRTFTRFYCADLTLIILGAIAYYFKISKSKASGT</sequence>
<dbReference type="InterPro" id="IPR017907">
    <property type="entry name" value="Znf_RING_CS"/>
</dbReference>
<evidence type="ECO:0000256" key="2">
    <source>
        <dbReference type="ARBA" id="ARBA00022771"/>
    </source>
</evidence>
<dbReference type="PROSITE" id="PS50089">
    <property type="entry name" value="ZF_RING_2"/>
    <property type="match status" value="1"/>
</dbReference>
<gene>
    <name evidence="9" type="ORF">AARE701A_LOCUS11473</name>
</gene>
<evidence type="ECO:0000256" key="4">
    <source>
        <dbReference type="PROSITE-ProRule" id="PRU00175"/>
    </source>
</evidence>
<protein>
    <recommendedName>
        <fullName evidence="11">SPX domain-containing protein</fullName>
    </recommendedName>
</protein>
<dbReference type="InterPro" id="IPR004331">
    <property type="entry name" value="SPX_dom"/>
</dbReference>
<dbReference type="SMART" id="SM00184">
    <property type="entry name" value="RING"/>
    <property type="match status" value="1"/>
</dbReference>
<dbReference type="PROSITE" id="PS00518">
    <property type="entry name" value="ZF_RING_1"/>
    <property type="match status" value="1"/>
</dbReference>
<evidence type="ECO:0000256" key="6">
    <source>
        <dbReference type="SAM" id="Phobius"/>
    </source>
</evidence>
<dbReference type="PANTHER" id="PTHR45978">
    <property type="entry name" value="SPX DOMAIN-CONTAINING PROTEIN 3"/>
    <property type="match status" value="1"/>
</dbReference>
<organism evidence="9 10">
    <name type="scientific">Arabidopsis arenosa</name>
    <name type="common">Sand rock-cress</name>
    <name type="synonym">Cardaminopsis arenosa</name>
    <dbReference type="NCBI Taxonomy" id="38785"/>
    <lineage>
        <taxon>Eukaryota</taxon>
        <taxon>Viridiplantae</taxon>
        <taxon>Streptophyta</taxon>
        <taxon>Embryophyta</taxon>
        <taxon>Tracheophyta</taxon>
        <taxon>Spermatophyta</taxon>
        <taxon>Magnoliopsida</taxon>
        <taxon>eudicotyledons</taxon>
        <taxon>Gunneridae</taxon>
        <taxon>Pentapetalae</taxon>
        <taxon>rosids</taxon>
        <taxon>malvids</taxon>
        <taxon>Brassicales</taxon>
        <taxon>Brassicaceae</taxon>
        <taxon>Camelineae</taxon>
        <taxon>Arabidopsis</taxon>
    </lineage>
</organism>
<dbReference type="SUPFAM" id="SSF57850">
    <property type="entry name" value="RING/U-box"/>
    <property type="match status" value="1"/>
</dbReference>
<evidence type="ECO:0000313" key="10">
    <source>
        <dbReference type="Proteomes" id="UP000682877"/>
    </source>
</evidence>
<dbReference type="GO" id="GO:0016036">
    <property type="term" value="P:cellular response to phosphate starvation"/>
    <property type="evidence" value="ECO:0007669"/>
    <property type="project" value="InterPro"/>
</dbReference>
<accession>A0A8S2AC37</accession>
<evidence type="ECO:0008006" key="11">
    <source>
        <dbReference type="Google" id="ProtNLM"/>
    </source>
</evidence>
<evidence type="ECO:0000256" key="3">
    <source>
        <dbReference type="ARBA" id="ARBA00022833"/>
    </source>
</evidence>
<dbReference type="Proteomes" id="UP000682877">
    <property type="component" value="Chromosome 4"/>
</dbReference>
<name>A0A8S2AC37_ARAAE</name>
<dbReference type="GO" id="GO:0008270">
    <property type="term" value="F:zinc ion binding"/>
    <property type="evidence" value="ECO:0007669"/>
    <property type="project" value="UniProtKB-KW"/>
</dbReference>
<dbReference type="EMBL" id="LR999454">
    <property type="protein sequence ID" value="CAE6050913.1"/>
    <property type="molecule type" value="Genomic_DNA"/>
</dbReference>
<keyword evidence="10" id="KW-1185">Reference proteome</keyword>
<keyword evidence="2 4" id="KW-0863">Zinc-finger</keyword>
<keyword evidence="6" id="KW-1133">Transmembrane helix</keyword>
<feature type="transmembrane region" description="Helical" evidence="6">
    <location>
        <begin position="607"/>
        <end position="626"/>
    </location>
</feature>
<evidence type="ECO:0000259" key="8">
    <source>
        <dbReference type="PROSITE" id="PS51382"/>
    </source>
</evidence>
<feature type="compositionally biased region" description="Polar residues" evidence="5">
    <location>
        <begin position="486"/>
        <end position="498"/>
    </location>
</feature>
<evidence type="ECO:0000256" key="5">
    <source>
        <dbReference type="SAM" id="MobiDB-lite"/>
    </source>
</evidence>
<dbReference type="PANTHER" id="PTHR45978:SF2">
    <property type="entry name" value="SPX DOMAIN-CONTAINING PROTEIN 3"/>
    <property type="match status" value="1"/>
</dbReference>
<evidence type="ECO:0000259" key="7">
    <source>
        <dbReference type="PROSITE" id="PS50089"/>
    </source>
</evidence>
<dbReference type="InterPro" id="IPR001841">
    <property type="entry name" value="Znf_RING"/>
</dbReference>
<dbReference type="InterPro" id="IPR031142">
    <property type="entry name" value="SPX_prot"/>
</dbReference>
<keyword evidence="6" id="KW-0472">Membrane</keyword>
<dbReference type="CDD" id="cd14481">
    <property type="entry name" value="SPX_AtSPX1_like"/>
    <property type="match status" value="1"/>
</dbReference>
<evidence type="ECO:0000256" key="1">
    <source>
        <dbReference type="ARBA" id="ARBA00022723"/>
    </source>
</evidence>
<dbReference type="Pfam" id="PF03105">
    <property type="entry name" value="SPX"/>
    <property type="match status" value="2"/>
</dbReference>
<keyword evidence="6" id="KW-0812">Transmembrane</keyword>
<keyword evidence="1" id="KW-0479">Metal-binding</keyword>
<feature type="domain" description="RING-type" evidence="7">
    <location>
        <begin position="517"/>
        <end position="560"/>
    </location>
</feature>
<evidence type="ECO:0000313" key="9">
    <source>
        <dbReference type="EMBL" id="CAE6050913.1"/>
    </source>
</evidence>
<feature type="domain" description="SPX" evidence="8">
    <location>
        <begin position="1"/>
        <end position="142"/>
    </location>
</feature>
<keyword evidence="3" id="KW-0862">Zinc</keyword>
<feature type="region of interest" description="Disordered" evidence="5">
    <location>
        <begin position="485"/>
        <end position="507"/>
    </location>
</feature>
<dbReference type="PROSITE" id="PS51382">
    <property type="entry name" value="SPX"/>
    <property type="match status" value="1"/>
</dbReference>
<dbReference type="AlphaFoldDB" id="A0A8S2AC37"/>
<proteinExistence type="predicted"/>